<feature type="binding site" evidence="15">
    <location>
        <position position="278"/>
    </location>
    <ligand>
        <name>substrate</name>
    </ligand>
</feature>
<feature type="binding site" evidence="15">
    <location>
        <position position="376"/>
    </location>
    <ligand>
        <name>substrate</name>
    </ligand>
</feature>
<sequence>MVAVSIYLVAVAVLLTVAYLKTLYRRRRTNEPPIPKGHFIWGNGADFSKHAVKYLHATQKKLGDIFTIRLLHQHLTVVMDPHSYEAFVKEPNFDFDPIQKQVNHNVFSFALMDSKKMLKEAGKKVRGTHLHKGMEQYSKYLNATHIGVTSSEGFGPATEWRTDGLRQFNSKTLFVSMFYTIFGKGKSTDVFEPLTVYKNFDLFHKYFNYLWLGMPVNLFPKALKALSVLCQQPGSAELLSRDDVSEYIRFSTQFMLDHGQTEKDIIGHNLVYLHVNYNTFRMAFWAVFYLMQHKEALNALREEIQEVVDTKISNGEVNEDGEVNLTLEDIDGMALLDSNTKETLRMCSGVFMVRAITADTTFEEGGKKYNLRQGDKIAMYPPTIHQDPEIFENPESYKHDRFVDAKFYKYGKEIRNPVLSFGSLCPGKKYAISQGKWFLLSLVYKFDFELCEGETTELDVKYYGHEILPPTNDVQMRYRMRENTHTLAFTS</sequence>
<keyword evidence="9 13" id="KW-0408">Iron</keyword>
<evidence type="ECO:0000256" key="6">
    <source>
        <dbReference type="ARBA" id="ARBA00022723"/>
    </source>
</evidence>
<evidence type="ECO:0000256" key="10">
    <source>
        <dbReference type="ARBA" id="ARBA00023098"/>
    </source>
</evidence>
<dbReference type="GO" id="GO:0006699">
    <property type="term" value="P:bile acid biosynthetic process"/>
    <property type="evidence" value="ECO:0007669"/>
    <property type="project" value="TreeGrafter"/>
</dbReference>
<dbReference type="InterPro" id="IPR024204">
    <property type="entry name" value="Cyt_P450_CYP7A1-type"/>
</dbReference>
<feature type="binding site" evidence="15">
    <location>
        <position position="111"/>
    </location>
    <ligand>
        <name>substrate</name>
    </ligand>
</feature>
<comment type="pathway">
    <text evidence="3">Lipid metabolism; bile acid biosynthesis.</text>
</comment>
<dbReference type="Proteomes" id="UP000242188">
    <property type="component" value="Unassembled WGS sequence"/>
</dbReference>
<dbReference type="SUPFAM" id="SSF48264">
    <property type="entry name" value="Cytochrome P450"/>
    <property type="match status" value="1"/>
</dbReference>
<keyword evidence="8" id="KW-0560">Oxidoreductase</keyword>
<evidence type="ECO:0000256" key="3">
    <source>
        <dbReference type="ARBA" id="ARBA00004860"/>
    </source>
</evidence>
<evidence type="ECO:0000256" key="12">
    <source>
        <dbReference type="ARBA" id="ARBA00023221"/>
    </source>
</evidence>
<keyword evidence="12" id="KW-0753">Steroid metabolism</keyword>
<evidence type="ECO:0000256" key="15">
    <source>
        <dbReference type="PIRSR" id="PIRSR000047-2"/>
    </source>
</evidence>
<reference evidence="16 17" key="1">
    <citation type="journal article" date="2017" name="Nat. Ecol. Evol.">
        <title>Scallop genome provides insights into evolution of bilaterian karyotype and development.</title>
        <authorList>
            <person name="Wang S."/>
            <person name="Zhang J."/>
            <person name="Jiao W."/>
            <person name="Li J."/>
            <person name="Xun X."/>
            <person name="Sun Y."/>
            <person name="Guo X."/>
            <person name="Huan P."/>
            <person name="Dong B."/>
            <person name="Zhang L."/>
            <person name="Hu X."/>
            <person name="Sun X."/>
            <person name="Wang J."/>
            <person name="Zhao C."/>
            <person name="Wang Y."/>
            <person name="Wang D."/>
            <person name="Huang X."/>
            <person name="Wang R."/>
            <person name="Lv J."/>
            <person name="Li Y."/>
            <person name="Zhang Z."/>
            <person name="Liu B."/>
            <person name="Lu W."/>
            <person name="Hui Y."/>
            <person name="Liang J."/>
            <person name="Zhou Z."/>
            <person name="Hou R."/>
            <person name="Li X."/>
            <person name="Liu Y."/>
            <person name="Li H."/>
            <person name="Ning X."/>
            <person name="Lin Y."/>
            <person name="Zhao L."/>
            <person name="Xing Q."/>
            <person name="Dou J."/>
            <person name="Li Y."/>
            <person name="Mao J."/>
            <person name="Guo H."/>
            <person name="Dou H."/>
            <person name="Li T."/>
            <person name="Mu C."/>
            <person name="Jiang W."/>
            <person name="Fu Q."/>
            <person name="Fu X."/>
            <person name="Miao Y."/>
            <person name="Liu J."/>
            <person name="Yu Q."/>
            <person name="Li R."/>
            <person name="Liao H."/>
            <person name="Li X."/>
            <person name="Kong Y."/>
            <person name="Jiang Z."/>
            <person name="Chourrout D."/>
            <person name="Li R."/>
            <person name="Bao Z."/>
        </authorList>
    </citation>
    <scope>NUCLEOTIDE SEQUENCE [LARGE SCALE GENOMIC DNA]</scope>
    <source>
        <strain evidence="16 17">PY_sf001</strain>
    </source>
</reference>
<dbReference type="OrthoDB" id="6692864at2759"/>
<evidence type="ECO:0000256" key="14">
    <source>
        <dbReference type="PIRSR" id="PIRSR000047-1"/>
    </source>
</evidence>
<dbReference type="Pfam" id="PF00067">
    <property type="entry name" value="p450"/>
    <property type="match status" value="2"/>
</dbReference>
<evidence type="ECO:0000256" key="1">
    <source>
        <dbReference type="ARBA" id="ARBA00001971"/>
    </source>
</evidence>
<dbReference type="GO" id="GO:0008395">
    <property type="term" value="F:steroid hydroxylase activity"/>
    <property type="evidence" value="ECO:0007669"/>
    <property type="project" value="TreeGrafter"/>
</dbReference>
<organism evidence="16 17">
    <name type="scientific">Mizuhopecten yessoensis</name>
    <name type="common">Japanese scallop</name>
    <name type="synonym">Patinopecten yessoensis</name>
    <dbReference type="NCBI Taxonomy" id="6573"/>
    <lineage>
        <taxon>Eukaryota</taxon>
        <taxon>Metazoa</taxon>
        <taxon>Spiralia</taxon>
        <taxon>Lophotrochozoa</taxon>
        <taxon>Mollusca</taxon>
        <taxon>Bivalvia</taxon>
        <taxon>Autobranchia</taxon>
        <taxon>Pteriomorphia</taxon>
        <taxon>Pectinida</taxon>
        <taxon>Pectinoidea</taxon>
        <taxon>Pectinidae</taxon>
        <taxon>Mizuhopecten</taxon>
    </lineage>
</organism>
<dbReference type="InterPro" id="IPR002403">
    <property type="entry name" value="Cyt_P450_E_grp-IV"/>
</dbReference>
<comment type="similarity">
    <text evidence="4 13">Belongs to the cytochrome P450 family.</text>
</comment>
<evidence type="ECO:0000313" key="17">
    <source>
        <dbReference type="Proteomes" id="UP000242188"/>
    </source>
</evidence>
<dbReference type="InterPro" id="IPR050529">
    <property type="entry name" value="CYP450_sterol_14alpha_dmase"/>
</dbReference>
<comment type="caution">
    <text evidence="16">The sequence shown here is derived from an EMBL/GenBank/DDBJ whole genome shotgun (WGS) entry which is preliminary data.</text>
</comment>
<dbReference type="GO" id="GO:0005789">
    <property type="term" value="C:endoplasmic reticulum membrane"/>
    <property type="evidence" value="ECO:0007669"/>
    <property type="project" value="UniProtKB-SubCell"/>
</dbReference>
<proteinExistence type="inferred from homology"/>
<evidence type="ECO:0000256" key="7">
    <source>
        <dbReference type="ARBA" id="ARBA00022824"/>
    </source>
</evidence>
<evidence type="ECO:0000256" key="2">
    <source>
        <dbReference type="ARBA" id="ARBA00004586"/>
    </source>
</evidence>
<keyword evidence="5 13" id="KW-0349">Heme</keyword>
<keyword evidence="10" id="KW-0443">Lipid metabolism</keyword>
<feature type="binding site" description="axial binding residue" evidence="14">
    <location>
        <position position="425"/>
    </location>
    <ligand>
        <name>heme</name>
        <dbReference type="ChEBI" id="CHEBI:30413"/>
    </ligand>
    <ligandPart>
        <name>Fe</name>
        <dbReference type="ChEBI" id="CHEBI:18248"/>
    </ligandPart>
</feature>
<keyword evidence="17" id="KW-1185">Reference proteome</keyword>
<evidence type="ECO:0000256" key="8">
    <source>
        <dbReference type="ARBA" id="ARBA00023002"/>
    </source>
</evidence>
<dbReference type="AlphaFoldDB" id="A0A210QJ20"/>
<dbReference type="PANTHER" id="PTHR24304">
    <property type="entry name" value="CYTOCHROME P450 FAMILY 7"/>
    <property type="match status" value="1"/>
</dbReference>
<dbReference type="PANTHER" id="PTHR24304:SF4">
    <property type="entry name" value="CYTOCHROME P450"/>
    <property type="match status" value="1"/>
</dbReference>
<dbReference type="PIRSF" id="PIRSF000047">
    <property type="entry name" value="Cytochrome_CYPVIIA1"/>
    <property type="match status" value="1"/>
</dbReference>
<keyword evidence="11 13" id="KW-0472">Membrane</keyword>
<dbReference type="STRING" id="6573.A0A210QJ20"/>
<dbReference type="EMBL" id="NEDP02003393">
    <property type="protein sequence ID" value="OWF48740.1"/>
    <property type="molecule type" value="Genomic_DNA"/>
</dbReference>
<accession>A0A210QJ20</accession>
<evidence type="ECO:0000256" key="9">
    <source>
        <dbReference type="ARBA" id="ARBA00023004"/>
    </source>
</evidence>
<evidence type="ECO:0000256" key="5">
    <source>
        <dbReference type="ARBA" id="ARBA00022617"/>
    </source>
</evidence>
<evidence type="ECO:0000256" key="11">
    <source>
        <dbReference type="ARBA" id="ARBA00023136"/>
    </source>
</evidence>
<dbReference type="GO" id="GO:0042632">
    <property type="term" value="P:cholesterol homeostasis"/>
    <property type="evidence" value="ECO:0007669"/>
    <property type="project" value="TreeGrafter"/>
</dbReference>
<dbReference type="PRINTS" id="PR00465">
    <property type="entry name" value="EP450IV"/>
</dbReference>
<dbReference type="InterPro" id="IPR001128">
    <property type="entry name" value="Cyt_P450"/>
</dbReference>
<name>A0A210QJ20_MIZYE</name>
<keyword evidence="6 13" id="KW-0479">Metal-binding</keyword>
<evidence type="ECO:0000256" key="13">
    <source>
        <dbReference type="PIRNR" id="PIRNR000047"/>
    </source>
</evidence>
<comment type="subcellular location">
    <subcellularLocation>
        <location evidence="2 13">Endoplasmic reticulum membrane</location>
    </subcellularLocation>
</comment>
<dbReference type="GO" id="GO:0005506">
    <property type="term" value="F:iron ion binding"/>
    <property type="evidence" value="ECO:0007669"/>
    <property type="project" value="InterPro"/>
</dbReference>
<comment type="cofactor">
    <cofactor evidence="1 13 14">
        <name>heme</name>
        <dbReference type="ChEBI" id="CHEBI:30413"/>
    </cofactor>
</comment>
<keyword evidence="7 13" id="KW-0256">Endoplasmic reticulum</keyword>
<evidence type="ECO:0000313" key="16">
    <source>
        <dbReference type="EMBL" id="OWF48740.1"/>
    </source>
</evidence>
<protein>
    <submittedName>
        <fullName evidence="16">7-alpha-hydroxycholest-4-en-3-one 12-alpha-hydroxylase</fullName>
    </submittedName>
</protein>
<dbReference type="GO" id="GO:0020037">
    <property type="term" value="F:heme binding"/>
    <property type="evidence" value="ECO:0007669"/>
    <property type="project" value="InterPro"/>
</dbReference>
<dbReference type="GO" id="GO:0016705">
    <property type="term" value="F:oxidoreductase activity, acting on paired donors, with incorporation or reduction of molecular oxygen"/>
    <property type="evidence" value="ECO:0007669"/>
    <property type="project" value="InterPro"/>
</dbReference>
<dbReference type="InterPro" id="IPR036396">
    <property type="entry name" value="Cyt_P450_sf"/>
</dbReference>
<evidence type="ECO:0000256" key="4">
    <source>
        <dbReference type="ARBA" id="ARBA00010617"/>
    </source>
</evidence>
<dbReference type="Gene3D" id="1.10.630.10">
    <property type="entry name" value="Cytochrome P450"/>
    <property type="match status" value="1"/>
</dbReference>
<gene>
    <name evidence="16" type="ORF">KP79_PYT11958</name>
</gene>